<evidence type="ECO:0000313" key="3">
    <source>
        <dbReference type="Proteomes" id="UP000652219"/>
    </source>
</evidence>
<reference evidence="2 3" key="1">
    <citation type="journal article" date="2020" name="Phytopathology">
        <title>Genome Sequence Resources of Colletotrichum truncatum, C. plurivorum, C. musicola, and C. sojae: Four Species Pathogenic to Soybean (Glycine max).</title>
        <authorList>
            <person name="Rogerio F."/>
            <person name="Boufleur T.R."/>
            <person name="Ciampi-Guillardi M."/>
            <person name="Sukno S.A."/>
            <person name="Thon M.R."/>
            <person name="Massola Junior N.S."/>
            <person name="Baroncelli R."/>
        </authorList>
    </citation>
    <scope>NUCLEOTIDE SEQUENCE [LARGE SCALE GENOMIC DNA]</scope>
    <source>
        <strain evidence="2 3">LFN0009</strain>
    </source>
</reference>
<name>A0A8H6MMF7_9PEZI</name>
<dbReference type="AlphaFoldDB" id="A0A8H6MMF7"/>
<dbReference type="Proteomes" id="UP000652219">
    <property type="component" value="Unassembled WGS sequence"/>
</dbReference>
<proteinExistence type="predicted"/>
<evidence type="ECO:0000313" key="2">
    <source>
        <dbReference type="EMBL" id="KAF6801226.1"/>
    </source>
</evidence>
<organism evidence="2 3">
    <name type="scientific">Colletotrichum sojae</name>
    <dbReference type="NCBI Taxonomy" id="2175907"/>
    <lineage>
        <taxon>Eukaryota</taxon>
        <taxon>Fungi</taxon>
        <taxon>Dikarya</taxon>
        <taxon>Ascomycota</taxon>
        <taxon>Pezizomycotina</taxon>
        <taxon>Sordariomycetes</taxon>
        <taxon>Hypocreomycetidae</taxon>
        <taxon>Glomerellales</taxon>
        <taxon>Glomerellaceae</taxon>
        <taxon>Colletotrichum</taxon>
        <taxon>Colletotrichum orchidearum species complex</taxon>
    </lineage>
</organism>
<sequence length="280" mass="30918">MTDKKGRDDLLGASSVAVTRGGSSPALADDAPPSYTVSAENGPVQPDTLLLAGTTIYSAGAAASPPLYEVSFAIGHLRESNTTVSLSRFDQVVRTTEQQVSDELTGEDLAPQQVPRVSTRKKHLYDLKRALASRLTNPTFTYFLESQSRGTMGHFGLKTHRHRFGTASGYRAYKASRPRPRADLEPQDIAFVAKDRGKGRYEWRDGGSDGEKRLVAHETSENGIYKLQVVVPQSQKERDAIVALWCLHLWWEIASANVEPMSWEQGESRLRPSVLLDPVH</sequence>
<evidence type="ECO:0000256" key="1">
    <source>
        <dbReference type="SAM" id="MobiDB-lite"/>
    </source>
</evidence>
<protein>
    <submittedName>
        <fullName evidence="2">Uncharacterized protein</fullName>
    </submittedName>
</protein>
<gene>
    <name evidence="2" type="ORF">CSOJ01_11915</name>
</gene>
<dbReference type="EMBL" id="WIGN01000290">
    <property type="protein sequence ID" value="KAF6801226.1"/>
    <property type="molecule type" value="Genomic_DNA"/>
</dbReference>
<feature type="region of interest" description="Disordered" evidence="1">
    <location>
        <begin position="1"/>
        <end position="43"/>
    </location>
</feature>
<keyword evidence="3" id="KW-1185">Reference proteome</keyword>
<feature type="compositionally biased region" description="Basic and acidic residues" evidence="1">
    <location>
        <begin position="1"/>
        <end position="10"/>
    </location>
</feature>
<accession>A0A8H6MMF7</accession>
<comment type="caution">
    <text evidence="2">The sequence shown here is derived from an EMBL/GenBank/DDBJ whole genome shotgun (WGS) entry which is preliminary data.</text>
</comment>